<name>A0AC35U4A6_9BILA</name>
<dbReference type="WBParaSite" id="RSKR_0000731800.1">
    <property type="protein sequence ID" value="RSKR_0000731800.1"/>
    <property type="gene ID" value="RSKR_0000731800"/>
</dbReference>
<reference evidence="2" key="1">
    <citation type="submission" date="2016-11" db="UniProtKB">
        <authorList>
            <consortium name="WormBaseParasite"/>
        </authorList>
    </citation>
    <scope>IDENTIFICATION</scope>
    <source>
        <strain evidence="2">KR3021</strain>
    </source>
</reference>
<proteinExistence type="predicted"/>
<protein>
    <submittedName>
        <fullName evidence="2">Battenin</fullName>
    </submittedName>
</protein>
<dbReference type="Proteomes" id="UP000095286">
    <property type="component" value="Unplaced"/>
</dbReference>
<sequence length="572" mass="64109">MNEVKSISDLEKETSLGVHELFNHKRVLKDELDTFTRNFVDNHRHLEFDAIIKLNHKILEATDVDIPLLFDKASIPSVCAELNAVAERIKALAQPQFTKQEFALFDPKTLKPSIISMIAEEKYIDILESERDSKTIGNKLCTQTLSTIVDETLLGICNNFGFVIMLCSAKDILEKDTIEDNFHGNTTLCPQKESDIKCSVISTGSVLLADILPTLIVKAIAPFLLIGIAYDLRHIVIVLSQLMSFLIVAFSTSINVGLVGVICASFGSGLGEITYLALASHFPSYAISAYSSGTGAAGLIGALAYAVMTDKSGFNLTPQITLISMTSVSFLFLYTFWKIIKIPSNQVNQTGFFGNIQPEYRELSEEEQMEEEVMVEEENLLFRDEVEVVRASDYAPLSMEAKKKTIRGLLPYMAPLVLVYFAEYLINQGFLELLTFTCARGFSLSETAQYRWYQVLYQTGVFISRSSSNFCQITYEYLFILPLIQFVNLLFIYEDLVHRFMPHISLIMLLILFEGLIGGKSYVSTFTEIHCRSPKEKREFSLSFVSMSDSIGIVLAGFVAIPLHNYICALRG</sequence>
<organism evidence="1 2">
    <name type="scientific">Rhabditophanes sp. KR3021</name>
    <dbReference type="NCBI Taxonomy" id="114890"/>
    <lineage>
        <taxon>Eukaryota</taxon>
        <taxon>Metazoa</taxon>
        <taxon>Ecdysozoa</taxon>
        <taxon>Nematoda</taxon>
        <taxon>Chromadorea</taxon>
        <taxon>Rhabditida</taxon>
        <taxon>Tylenchina</taxon>
        <taxon>Panagrolaimomorpha</taxon>
        <taxon>Strongyloidoidea</taxon>
        <taxon>Alloionematidae</taxon>
        <taxon>Rhabditophanes</taxon>
    </lineage>
</organism>
<evidence type="ECO:0000313" key="1">
    <source>
        <dbReference type="Proteomes" id="UP000095286"/>
    </source>
</evidence>
<accession>A0AC35U4A6</accession>
<evidence type="ECO:0000313" key="2">
    <source>
        <dbReference type="WBParaSite" id="RSKR_0000731800.1"/>
    </source>
</evidence>